<accession>A0A935MRU0</accession>
<proteinExistence type="predicted"/>
<dbReference type="AlphaFoldDB" id="A0A935MRU0"/>
<dbReference type="EMBL" id="JADJMS010000001">
    <property type="protein sequence ID" value="MBK7413779.1"/>
    <property type="molecule type" value="Genomic_DNA"/>
</dbReference>
<protein>
    <submittedName>
        <fullName evidence="1">Uncharacterized protein</fullName>
    </submittedName>
</protein>
<name>A0A935MRU0_9RHOO</name>
<organism evidence="1 2">
    <name type="scientific">Candidatus Dechloromonas phosphorivorans</name>
    <dbReference type="NCBI Taxonomy" id="2899244"/>
    <lineage>
        <taxon>Bacteria</taxon>
        <taxon>Pseudomonadati</taxon>
        <taxon>Pseudomonadota</taxon>
        <taxon>Betaproteobacteria</taxon>
        <taxon>Rhodocyclales</taxon>
        <taxon>Azonexaceae</taxon>
        <taxon>Dechloromonas</taxon>
    </lineage>
</organism>
<sequence length="80" mass="9080">MSLIDERSCRSELERLKLFGAVRKDVIGSAQQVADRPVRSLVLRVARGVAGTKSKAQLHRNNLIINWFLVNVDEYDIVLM</sequence>
<dbReference type="Proteomes" id="UP000739411">
    <property type="component" value="Unassembled WGS sequence"/>
</dbReference>
<evidence type="ECO:0000313" key="1">
    <source>
        <dbReference type="EMBL" id="MBK7413779.1"/>
    </source>
</evidence>
<evidence type="ECO:0000313" key="2">
    <source>
        <dbReference type="Proteomes" id="UP000739411"/>
    </source>
</evidence>
<comment type="caution">
    <text evidence="1">The sequence shown here is derived from an EMBL/GenBank/DDBJ whole genome shotgun (WGS) entry which is preliminary data.</text>
</comment>
<gene>
    <name evidence="1" type="ORF">IPJ38_00155</name>
</gene>
<reference evidence="1 2" key="1">
    <citation type="submission" date="2020-10" db="EMBL/GenBank/DDBJ databases">
        <title>Connecting structure to function with the recovery of over 1000 high-quality activated sludge metagenome-assembled genomes encoding full-length rRNA genes using long-read sequencing.</title>
        <authorList>
            <person name="Singleton C.M."/>
            <person name="Petriglieri F."/>
            <person name="Kristensen J.M."/>
            <person name="Kirkegaard R.H."/>
            <person name="Michaelsen T.Y."/>
            <person name="Andersen M.H."/>
            <person name="Karst S.M."/>
            <person name="Dueholm M.S."/>
            <person name="Nielsen P.H."/>
            <person name="Albertsen M."/>
        </authorList>
    </citation>
    <scope>NUCLEOTIDE SEQUENCE [LARGE SCALE GENOMIC DNA]</scope>
    <source>
        <strain evidence="1">EsbW_18-Q3-R4-48_BATAC.463</strain>
    </source>
</reference>